<dbReference type="OrthoDB" id="9801456at2"/>
<gene>
    <name evidence="12" type="ORF">BISU_1281</name>
</gene>
<sequence length="176" mass="18239">MLAQIGGSIHEGVAGVRRYDPSITSNSQAALTYSGLHAVWCYRISHRLWIRGHELAAQIVCQLGRMVTGVEIHPAATLGKRLLIDHGTGIVIGETAVIGDDVVLYQGVTLGSVENHAGRRHPQLGSGVFVGAGAKILGAIIIGDNAKIGANAVVLHDVPADATAVGVPAHIVGANR</sequence>
<keyword evidence="6 11" id="KW-0808">Transferase</keyword>
<evidence type="ECO:0000256" key="3">
    <source>
        <dbReference type="ARBA" id="ARBA00013266"/>
    </source>
</evidence>
<dbReference type="NCBIfam" id="NF041874">
    <property type="entry name" value="EPS_EpsC"/>
    <property type="match status" value="1"/>
</dbReference>
<evidence type="ECO:0000256" key="1">
    <source>
        <dbReference type="ARBA" id="ARBA00004876"/>
    </source>
</evidence>
<name>A0A087EBL4_9BIFI</name>
<accession>A0A087EBL4</accession>
<dbReference type="InterPro" id="IPR011004">
    <property type="entry name" value="Trimer_LpxA-like_sf"/>
</dbReference>
<keyword evidence="8" id="KW-0198">Cysteine biosynthesis</keyword>
<proteinExistence type="inferred from homology"/>
<dbReference type="Proteomes" id="UP000029055">
    <property type="component" value="Unassembled WGS sequence"/>
</dbReference>
<dbReference type="InterPro" id="IPR042122">
    <property type="entry name" value="Ser_AcTrfase_N_sf"/>
</dbReference>
<evidence type="ECO:0000256" key="2">
    <source>
        <dbReference type="ARBA" id="ARBA00007274"/>
    </source>
</evidence>
<dbReference type="GO" id="GO:0005737">
    <property type="term" value="C:cytoplasm"/>
    <property type="evidence" value="ECO:0007669"/>
    <property type="project" value="InterPro"/>
</dbReference>
<evidence type="ECO:0000256" key="10">
    <source>
        <dbReference type="ARBA" id="ARBA00049486"/>
    </source>
</evidence>
<evidence type="ECO:0000256" key="6">
    <source>
        <dbReference type="ARBA" id="ARBA00022679"/>
    </source>
</evidence>
<comment type="pathway">
    <text evidence="1">Amino-acid biosynthesis; L-cysteine biosynthesis; L-cysteine from L-serine: step 1/2.</text>
</comment>
<evidence type="ECO:0000313" key="13">
    <source>
        <dbReference type="Proteomes" id="UP000029055"/>
    </source>
</evidence>
<dbReference type="GO" id="GO:0009001">
    <property type="term" value="F:serine O-acetyltransferase activity"/>
    <property type="evidence" value="ECO:0007669"/>
    <property type="project" value="UniProtKB-EC"/>
</dbReference>
<comment type="catalytic activity">
    <reaction evidence="10 11">
        <text>L-serine + acetyl-CoA = O-acetyl-L-serine + CoA</text>
        <dbReference type="Rhea" id="RHEA:24560"/>
        <dbReference type="ChEBI" id="CHEBI:33384"/>
        <dbReference type="ChEBI" id="CHEBI:57287"/>
        <dbReference type="ChEBI" id="CHEBI:57288"/>
        <dbReference type="ChEBI" id="CHEBI:58340"/>
        <dbReference type="EC" id="2.3.1.30"/>
    </reaction>
</comment>
<dbReference type="SUPFAM" id="SSF51161">
    <property type="entry name" value="Trimeric LpxA-like enzymes"/>
    <property type="match status" value="1"/>
</dbReference>
<dbReference type="Gene3D" id="2.160.10.10">
    <property type="entry name" value="Hexapeptide repeat proteins"/>
    <property type="match status" value="1"/>
</dbReference>
<dbReference type="CDD" id="cd03354">
    <property type="entry name" value="LbH_SAT"/>
    <property type="match status" value="1"/>
</dbReference>
<dbReference type="eggNOG" id="COG1045">
    <property type="taxonomic scope" value="Bacteria"/>
</dbReference>
<dbReference type="PANTHER" id="PTHR42811">
    <property type="entry name" value="SERINE ACETYLTRANSFERASE"/>
    <property type="match status" value="1"/>
</dbReference>
<dbReference type="NCBIfam" id="TIGR01172">
    <property type="entry name" value="cysE"/>
    <property type="match status" value="1"/>
</dbReference>
<dbReference type="PIRSF" id="PIRSF000441">
    <property type="entry name" value="CysE"/>
    <property type="match status" value="1"/>
</dbReference>
<protein>
    <recommendedName>
        <fullName evidence="4 11">Serine acetyltransferase</fullName>
        <ecNumber evidence="3 11">2.3.1.30</ecNumber>
    </recommendedName>
</protein>
<reference evidence="12 13" key="1">
    <citation type="submission" date="2014-03" db="EMBL/GenBank/DDBJ databases">
        <title>Genomics of Bifidobacteria.</title>
        <authorList>
            <person name="Ventura M."/>
            <person name="Milani C."/>
            <person name="Lugli G.A."/>
        </authorList>
    </citation>
    <scope>NUCLEOTIDE SEQUENCE [LARGE SCALE GENOMIC DNA]</scope>
    <source>
        <strain evidence="12 13">LMG 11597</strain>
    </source>
</reference>
<evidence type="ECO:0000256" key="9">
    <source>
        <dbReference type="ARBA" id="ARBA00023315"/>
    </source>
</evidence>
<comment type="caution">
    <text evidence="12">The sequence shown here is derived from an EMBL/GenBank/DDBJ whole genome shotgun (WGS) entry which is preliminary data.</text>
</comment>
<evidence type="ECO:0000256" key="7">
    <source>
        <dbReference type="ARBA" id="ARBA00022737"/>
    </source>
</evidence>
<evidence type="ECO:0000256" key="11">
    <source>
        <dbReference type="PIRNR" id="PIRNR000441"/>
    </source>
</evidence>
<dbReference type="InterPro" id="IPR005881">
    <property type="entry name" value="Ser_O-AcTrfase"/>
</dbReference>
<evidence type="ECO:0000256" key="5">
    <source>
        <dbReference type="ARBA" id="ARBA00022605"/>
    </source>
</evidence>
<evidence type="ECO:0000256" key="4">
    <source>
        <dbReference type="ARBA" id="ARBA00018522"/>
    </source>
</evidence>
<comment type="similarity">
    <text evidence="2 11">Belongs to the transferase hexapeptide repeat family.</text>
</comment>
<dbReference type="InterPro" id="IPR001451">
    <property type="entry name" value="Hexapep"/>
</dbReference>
<evidence type="ECO:0000313" key="12">
    <source>
        <dbReference type="EMBL" id="KFJ05165.1"/>
    </source>
</evidence>
<dbReference type="AlphaFoldDB" id="A0A087EBL4"/>
<keyword evidence="5" id="KW-0028">Amino-acid biosynthesis</keyword>
<keyword evidence="13" id="KW-1185">Reference proteome</keyword>
<dbReference type="EC" id="2.3.1.30" evidence="3 11"/>
<dbReference type="InterPro" id="IPR045304">
    <property type="entry name" value="LbH_SAT"/>
</dbReference>
<dbReference type="GO" id="GO:0006535">
    <property type="term" value="P:cysteine biosynthetic process from serine"/>
    <property type="evidence" value="ECO:0007669"/>
    <property type="project" value="InterPro"/>
</dbReference>
<dbReference type="EMBL" id="JGZR01000001">
    <property type="protein sequence ID" value="KFJ05165.1"/>
    <property type="molecule type" value="Genomic_DNA"/>
</dbReference>
<evidence type="ECO:0000256" key="8">
    <source>
        <dbReference type="ARBA" id="ARBA00023192"/>
    </source>
</evidence>
<dbReference type="RefSeq" id="WP_024464115.1">
    <property type="nucleotide sequence ID" value="NZ_CP062939.1"/>
</dbReference>
<keyword evidence="9 11" id="KW-0012">Acyltransferase</keyword>
<dbReference type="STRING" id="77635.BISU_1281"/>
<organism evidence="12 13">
    <name type="scientific">Bifidobacterium subtile</name>
    <dbReference type="NCBI Taxonomy" id="77635"/>
    <lineage>
        <taxon>Bacteria</taxon>
        <taxon>Bacillati</taxon>
        <taxon>Actinomycetota</taxon>
        <taxon>Actinomycetes</taxon>
        <taxon>Bifidobacteriales</taxon>
        <taxon>Bifidobacteriaceae</taxon>
        <taxon>Bifidobacterium</taxon>
    </lineage>
</organism>
<dbReference type="Gene3D" id="1.10.3130.10">
    <property type="entry name" value="serine acetyltransferase, domain 1"/>
    <property type="match status" value="1"/>
</dbReference>
<keyword evidence="7" id="KW-0677">Repeat</keyword>
<dbReference type="InterPro" id="IPR018357">
    <property type="entry name" value="Hexapep_transf_CS"/>
</dbReference>
<dbReference type="InterPro" id="IPR053376">
    <property type="entry name" value="Serine_acetyltransferase"/>
</dbReference>
<dbReference type="PROSITE" id="PS00101">
    <property type="entry name" value="HEXAPEP_TRANSFERASES"/>
    <property type="match status" value="1"/>
</dbReference>
<dbReference type="Pfam" id="PF00132">
    <property type="entry name" value="Hexapep"/>
    <property type="match status" value="1"/>
</dbReference>
<dbReference type="FunFam" id="2.160.10.10:FF:000007">
    <property type="entry name" value="Serine acetyltransferase"/>
    <property type="match status" value="1"/>
</dbReference>